<evidence type="ECO:0000313" key="1">
    <source>
        <dbReference type="EMBL" id="MBR7743855.1"/>
    </source>
</evidence>
<dbReference type="RefSeq" id="WP_211603107.1">
    <property type="nucleotide sequence ID" value="NZ_JAGSNF010000015.1"/>
</dbReference>
<dbReference type="Proteomes" id="UP000677016">
    <property type="component" value="Unassembled WGS sequence"/>
</dbReference>
<reference evidence="1" key="1">
    <citation type="submission" date="2021-04" db="EMBL/GenBank/DDBJ databases">
        <title>Phycicoccus avicenniae sp. nov., a novel endophytic actinomycetes isolated from branch of Avicennia mariana.</title>
        <authorList>
            <person name="Tuo L."/>
        </authorList>
    </citation>
    <scope>NUCLEOTIDE SEQUENCE</scope>
    <source>
        <strain evidence="1">BSK3Z-2</strain>
    </source>
</reference>
<dbReference type="Pfam" id="PF10094">
    <property type="entry name" value="DUF2332"/>
    <property type="match status" value="1"/>
</dbReference>
<comment type="caution">
    <text evidence="1">The sequence shown here is derived from an EMBL/GenBank/DDBJ whole genome shotgun (WGS) entry which is preliminary data.</text>
</comment>
<gene>
    <name evidence="1" type="ORF">KC207_11190</name>
</gene>
<dbReference type="AlphaFoldDB" id="A0A941I0F1"/>
<protein>
    <submittedName>
        <fullName evidence="1">DUF2332 domain-containing protein</fullName>
    </submittedName>
</protein>
<name>A0A941I0F1_9MICO</name>
<dbReference type="InterPro" id="IPR011200">
    <property type="entry name" value="UCP012608"/>
</dbReference>
<evidence type="ECO:0000313" key="2">
    <source>
        <dbReference type="Proteomes" id="UP000677016"/>
    </source>
</evidence>
<sequence>MTATDSLPERLRAHFGHREHLYGVLFEEMADDWDDGGVTHQLFRGWEDAEARQFPQLRLMAGLFRIVLRGEAPQLVPFYPALGGEADPEEAWAAVRPVLAAHVDELHAALSKTPQTNEPARSVALLVGLSEAVRRTGLRRVRLLEPGASAGLGLLVDHYRFVGDGWSAGPEGSPLVLEDCGAAGFDPEPFQVLERRGCDIDPVDASTEVGSDYLRSFVWPWMIDRHLRLDDALSVAAREPVVIDRARASEWVREQLAQPVASDVLTVVWHSVTRMYWPLEESLAVTAAVEEARDRTAVAHVSMENPWEEGAAAPSVDREHLPVVELDGEVLGTCGHHGPPVELA</sequence>
<dbReference type="EMBL" id="JAGSNF010000015">
    <property type="protein sequence ID" value="MBR7743855.1"/>
    <property type="molecule type" value="Genomic_DNA"/>
</dbReference>
<organism evidence="1 2">
    <name type="scientific">Phycicoccus avicenniae</name>
    <dbReference type="NCBI Taxonomy" id="2828860"/>
    <lineage>
        <taxon>Bacteria</taxon>
        <taxon>Bacillati</taxon>
        <taxon>Actinomycetota</taxon>
        <taxon>Actinomycetes</taxon>
        <taxon>Micrococcales</taxon>
        <taxon>Intrasporangiaceae</taxon>
        <taxon>Phycicoccus</taxon>
    </lineage>
</organism>
<accession>A0A941I0F1</accession>
<proteinExistence type="predicted"/>
<keyword evidence="2" id="KW-1185">Reference proteome</keyword>